<dbReference type="SUPFAM" id="SSF52096">
    <property type="entry name" value="ClpP/crotonase"/>
    <property type="match status" value="1"/>
</dbReference>
<dbReference type="PROSITE" id="PS00166">
    <property type="entry name" value="ENOYL_COA_HYDRATASE"/>
    <property type="match status" value="1"/>
</dbReference>
<keyword evidence="5" id="KW-1185">Reference proteome</keyword>
<dbReference type="EC" id="4.2.1.17" evidence="4"/>
<dbReference type="AlphaFoldDB" id="A0A502GHY9"/>
<comment type="caution">
    <text evidence="4">The sequence shown here is derived from an EMBL/GenBank/DDBJ whole genome shotgun (WGS) entry which is preliminary data.</text>
</comment>
<evidence type="ECO:0000313" key="4">
    <source>
        <dbReference type="EMBL" id="TPG60576.1"/>
    </source>
</evidence>
<dbReference type="CDD" id="cd06558">
    <property type="entry name" value="crotonase-like"/>
    <property type="match status" value="1"/>
</dbReference>
<dbReference type="OrthoDB" id="9795613at2"/>
<dbReference type="Gene3D" id="3.90.226.10">
    <property type="entry name" value="2-enoyl-CoA Hydratase, Chain A, domain 1"/>
    <property type="match status" value="1"/>
</dbReference>
<dbReference type="EMBL" id="RCZP01000002">
    <property type="protein sequence ID" value="TPG60576.1"/>
    <property type="molecule type" value="Genomic_DNA"/>
</dbReference>
<organism evidence="4 5">
    <name type="scientific">Muricoccus nepalensis</name>
    <dbReference type="NCBI Taxonomy" id="1854500"/>
    <lineage>
        <taxon>Bacteria</taxon>
        <taxon>Pseudomonadati</taxon>
        <taxon>Pseudomonadota</taxon>
        <taxon>Alphaproteobacteria</taxon>
        <taxon>Acetobacterales</taxon>
        <taxon>Roseomonadaceae</taxon>
        <taxon>Muricoccus</taxon>
    </lineage>
</organism>
<dbReference type="Gene3D" id="1.10.12.10">
    <property type="entry name" value="Lyase 2-enoyl-coa Hydratase, Chain A, domain 2"/>
    <property type="match status" value="1"/>
</dbReference>
<sequence>MPDALPPPNPALGTDKMLLRKEGGVGWMIFNNPERHNAVSMEMWVAAERILADFAADPAIRVVVVTGAGGKAFVSGADISKFESERSSKEAVDAYQVQTAKVYDALADFTKPTVAAIRGHCIGGGSALAVCCDMRICTERSSFGIPAAKLGLGYPLKGIRRLVEIVGPSFAKELFFTAKRFSAEDARVMGLVNRVVPDDALEATIGDYASTIAGNAPLTVDSVKAIVREALKPEPDEALCARLVAECFASEDYIEGRRAFMEKRPPQFQGR</sequence>
<dbReference type="InterPro" id="IPR018376">
    <property type="entry name" value="Enoyl-CoA_hyd/isom_CS"/>
</dbReference>
<dbReference type="InterPro" id="IPR001753">
    <property type="entry name" value="Enoyl-CoA_hydra/iso"/>
</dbReference>
<protein>
    <submittedName>
        <fullName evidence="4">Enoyl-CoA hydratase</fullName>
        <ecNumber evidence="4">4.2.1.17</ecNumber>
    </submittedName>
</protein>
<dbReference type="NCBIfam" id="NF004781">
    <property type="entry name" value="PRK06127.1"/>
    <property type="match status" value="1"/>
</dbReference>
<accession>A0A502GHY9</accession>
<evidence type="ECO:0000256" key="1">
    <source>
        <dbReference type="ARBA" id="ARBA00005254"/>
    </source>
</evidence>
<dbReference type="RefSeq" id="WP_140881505.1">
    <property type="nucleotide sequence ID" value="NZ_RCZP01000002.1"/>
</dbReference>
<dbReference type="InterPro" id="IPR029045">
    <property type="entry name" value="ClpP/crotonase-like_dom_sf"/>
</dbReference>
<reference evidence="4 5" key="1">
    <citation type="journal article" date="2019" name="Environ. Microbiol.">
        <title>Species interactions and distinct microbial communities in high Arctic permafrost affected cryosols are associated with the CH4 and CO2 gas fluxes.</title>
        <authorList>
            <person name="Altshuler I."/>
            <person name="Hamel J."/>
            <person name="Turney S."/>
            <person name="Magnuson E."/>
            <person name="Levesque R."/>
            <person name="Greer C."/>
            <person name="Whyte L.G."/>
        </authorList>
    </citation>
    <scope>NUCLEOTIDE SEQUENCE [LARGE SCALE GENOMIC DNA]</scope>
    <source>
        <strain evidence="4 5">S9.3B</strain>
    </source>
</reference>
<dbReference type="Pfam" id="PF00378">
    <property type="entry name" value="ECH_1"/>
    <property type="match status" value="1"/>
</dbReference>
<dbReference type="PANTHER" id="PTHR11941">
    <property type="entry name" value="ENOYL-COA HYDRATASE-RELATED"/>
    <property type="match status" value="1"/>
</dbReference>
<evidence type="ECO:0000256" key="3">
    <source>
        <dbReference type="RuleBase" id="RU003707"/>
    </source>
</evidence>
<dbReference type="Proteomes" id="UP000317078">
    <property type="component" value="Unassembled WGS sequence"/>
</dbReference>
<dbReference type="PANTHER" id="PTHR11941:SF54">
    <property type="entry name" value="ENOYL-COA HYDRATASE, MITOCHONDRIAL"/>
    <property type="match status" value="1"/>
</dbReference>
<evidence type="ECO:0000313" key="5">
    <source>
        <dbReference type="Proteomes" id="UP000317078"/>
    </source>
</evidence>
<dbReference type="GO" id="GO:0006635">
    <property type="term" value="P:fatty acid beta-oxidation"/>
    <property type="evidence" value="ECO:0007669"/>
    <property type="project" value="TreeGrafter"/>
</dbReference>
<dbReference type="GO" id="GO:0004300">
    <property type="term" value="F:enoyl-CoA hydratase activity"/>
    <property type="evidence" value="ECO:0007669"/>
    <property type="project" value="UniProtKB-EC"/>
</dbReference>
<keyword evidence="2 4" id="KW-0456">Lyase</keyword>
<evidence type="ECO:0000256" key="2">
    <source>
        <dbReference type="ARBA" id="ARBA00023239"/>
    </source>
</evidence>
<proteinExistence type="inferred from homology"/>
<name>A0A502GHY9_9PROT</name>
<dbReference type="InterPro" id="IPR014748">
    <property type="entry name" value="Enoyl-CoA_hydra_C"/>
</dbReference>
<gene>
    <name evidence="4" type="ORF">EAH89_04245</name>
</gene>
<comment type="similarity">
    <text evidence="1 3">Belongs to the enoyl-CoA hydratase/isomerase family.</text>
</comment>